<comment type="caution">
    <text evidence="1">The sequence shown here is derived from an EMBL/GenBank/DDBJ whole genome shotgun (WGS) entry which is preliminary data.</text>
</comment>
<protein>
    <submittedName>
        <fullName evidence="1">Uncharacterized protein</fullName>
    </submittedName>
</protein>
<name>A0ABP0KSC0_9DINO</name>
<dbReference type="Proteomes" id="UP001642484">
    <property type="component" value="Unassembled WGS sequence"/>
</dbReference>
<dbReference type="EMBL" id="CAXAMN010009557">
    <property type="protein sequence ID" value="CAK9029103.1"/>
    <property type="molecule type" value="Genomic_DNA"/>
</dbReference>
<keyword evidence="2" id="KW-1185">Reference proteome</keyword>
<evidence type="ECO:0000313" key="1">
    <source>
        <dbReference type="EMBL" id="CAK9029103.1"/>
    </source>
</evidence>
<evidence type="ECO:0000313" key="2">
    <source>
        <dbReference type="Proteomes" id="UP001642484"/>
    </source>
</evidence>
<proteinExistence type="predicted"/>
<gene>
    <name evidence="1" type="ORF">CCMP2556_LOCUS17357</name>
</gene>
<sequence length="105" mass="11504">MEARRSRHTPSDATQSARPLQCSNRVVLQGCGLTPDASNREPKRKERLGLWRLTGRDCAPISPKETVCGESRLGWAARVLVRVACGTNGPCAERRAVAFSSRKSL</sequence>
<organism evidence="1 2">
    <name type="scientific">Durusdinium trenchii</name>
    <dbReference type="NCBI Taxonomy" id="1381693"/>
    <lineage>
        <taxon>Eukaryota</taxon>
        <taxon>Sar</taxon>
        <taxon>Alveolata</taxon>
        <taxon>Dinophyceae</taxon>
        <taxon>Suessiales</taxon>
        <taxon>Symbiodiniaceae</taxon>
        <taxon>Durusdinium</taxon>
    </lineage>
</organism>
<reference evidence="1 2" key="1">
    <citation type="submission" date="2024-02" db="EMBL/GenBank/DDBJ databases">
        <authorList>
            <person name="Chen Y."/>
            <person name="Shah S."/>
            <person name="Dougan E. K."/>
            <person name="Thang M."/>
            <person name="Chan C."/>
        </authorList>
    </citation>
    <scope>NUCLEOTIDE SEQUENCE [LARGE SCALE GENOMIC DNA]</scope>
</reference>
<accession>A0ABP0KSC0</accession>